<organism evidence="1 2">
    <name type="scientific">Candidatus Devosia phytovorans</name>
    <dbReference type="NCBI Taxonomy" id="3121372"/>
    <lineage>
        <taxon>Bacteria</taxon>
        <taxon>Pseudomonadati</taxon>
        <taxon>Pseudomonadota</taxon>
        <taxon>Alphaproteobacteria</taxon>
        <taxon>Hyphomicrobiales</taxon>
        <taxon>Devosiaceae</taxon>
        <taxon>Devosia</taxon>
    </lineage>
</organism>
<evidence type="ECO:0000313" key="2">
    <source>
        <dbReference type="Proteomes" id="UP001217476"/>
    </source>
</evidence>
<sequence length="250" mass="27548">MTPPSNQHSLSDWLQLHELSQATCRSLLDAMPLRSTMSGCYRRAAEPDGTVIDVDTAWGTAVEAMRAFFPAQKDIIDLAFANTTRLLVARRQGSRKAVTVDNGANTYPTILYSFAGEPADQLVLAHEFAHALQIVASEGRFVSPVMRETCAFLGEHTLLAHIASLDAMQHHCLTQVWNADNQKYFGSGKRRLAAALSQPDQAYSYAWNYPMARYLGVQAQSRLTPTDIWALFEGHVTVAGLLRDLGVQPA</sequence>
<dbReference type="AlphaFoldDB" id="A0AAJ6AZ98"/>
<accession>A0AAJ6AZ98</accession>
<reference evidence="1" key="1">
    <citation type="submission" date="2023-03" db="EMBL/GenBank/DDBJ databases">
        <title>Andean soil-derived lignocellulolytic bacterial consortium as a source of novel taxa and putative plastic-active enzymes.</title>
        <authorList>
            <person name="Diaz-Garcia L."/>
            <person name="Chuvochina M."/>
            <person name="Feuerriegel G."/>
            <person name="Bunk B."/>
            <person name="Sproer C."/>
            <person name="Streit W.R."/>
            <person name="Rodriguez L.M."/>
            <person name="Overmann J."/>
            <person name="Jimenez D.J."/>
        </authorList>
    </citation>
    <scope>NUCLEOTIDE SEQUENCE</scope>
    <source>
        <strain evidence="1">MAG 4196</strain>
    </source>
</reference>
<proteinExistence type="predicted"/>
<dbReference type="SUPFAM" id="SSF55486">
    <property type="entry name" value="Metalloproteases ('zincins'), catalytic domain"/>
    <property type="match status" value="1"/>
</dbReference>
<gene>
    <name evidence="1" type="ORF">P0Y65_19680</name>
</gene>
<name>A0AAJ6AZ98_9HYPH</name>
<dbReference type="Proteomes" id="UP001217476">
    <property type="component" value="Chromosome"/>
</dbReference>
<protein>
    <submittedName>
        <fullName evidence="1">Uncharacterized protein</fullName>
    </submittedName>
</protein>
<dbReference type="EMBL" id="CP119312">
    <property type="protein sequence ID" value="WEK04370.1"/>
    <property type="molecule type" value="Genomic_DNA"/>
</dbReference>
<evidence type="ECO:0000313" key="1">
    <source>
        <dbReference type="EMBL" id="WEK04370.1"/>
    </source>
</evidence>